<dbReference type="AlphaFoldDB" id="A0A553Z020"/>
<organism evidence="1 2">
    <name type="scientific">Streptomyces benahoarensis</name>
    <dbReference type="NCBI Taxonomy" id="2595054"/>
    <lineage>
        <taxon>Bacteria</taxon>
        <taxon>Bacillati</taxon>
        <taxon>Actinomycetota</taxon>
        <taxon>Actinomycetes</taxon>
        <taxon>Kitasatosporales</taxon>
        <taxon>Streptomycetaceae</taxon>
        <taxon>Streptomyces</taxon>
    </lineage>
</organism>
<sequence>MGMFEARSSKDGTWYIVHTPDGHLAHLSGADGRARAAINIATEAEAEAKADALNNEYHRAVQAAETTGDSA</sequence>
<accession>A0A553Z020</accession>
<dbReference type="Proteomes" id="UP000320888">
    <property type="component" value="Unassembled WGS sequence"/>
</dbReference>
<gene>
    <name evidence="1" type="ORF">FNZ23_21635</name>
</gene>
<protein>
    <submittedName>
        <fullName evidence="1">Uncharacterized protein</fullName>
    </submittedName>
</protein>
<reference evidence="1 2" key="1">
    <citation type="submission" date="2019-07" db="EMBL/GenBank/DDBJ databases">
        <title>Draft genome for Streptomyces benahoarensis MZ03-48.</title>
        <authorList>
            <person name="Gonzalez-Pimentel J.L."/>
        </authorList>
    </citation>
    <scope>NUCLEOTIDE SEQUENCE [LARGE SCALE GENOMIC DNA]</scope>
    <source>
        <strain evidence="1 2">MZ03-48</strain>
    </source>
</reference>
<name>A0A553Z020_9ACTN</name>
<dbReference type="EMBL" id="VKLS01000329">
    <property type="protein sequence ID" value="TSB34789.1"/>
    <property type="molecule type" value="Genomic_DNA"/>
</dbReference>
<proteinExistence type="predicted"/>
<dbReference type="RefSeq" id="WP_143943195.1">
    <property type="nucleotide sequence ID" value="NZ_VKLS01000329.1"/>
</dbReference>
<comment type="caution">
    <text evidence="1">The sequence shown here is derived from an EMBL/GenBank/DDBJ whole genome shotgun (WGS) entry which is preliminary data.</text>
</comment>
<evidence type="ECO:0000313" key="2">
    <source>
        <dbReference type="Proteomes" id="UP000320888"/>
    </source>
</evidence>
<keyword evidence="2" id="KW-1185">Reference proteome</keyword>
<evidence type="ECO:0000313" key="1">
    <source>
        <dbReference type="EMBL" id="TSB34789.1"/>
    </source>
</evidence>